<reference evidence="1 2" key="1">
    <citation type="journal article" date="2023" name="Plants (Basel)">
        <title>Bridging the Gap: Combining Genomics and Transcriptomics Approaches to Understand Stylosanthes scabra, an Orphan Legume from the Brazilian Caatinga.</title>
        <authorList>
            <person name="Ferreira-Neto J.R.C."/>
            <person name="da Silva M.D."/>
            <person name="Binneck E."/>
            <person name="de Melo N.F."/>
            <person name="da Silva R.H."/>
            <person name="de Melo A.L.T.M."/>
            <person name="Pandolfi V."/>
            <person name="Bustamante F.O."/>
            <person name="Brasileiro-Vidal A.C."/>
            <person name="Benko-Iseppon A.M."/>
        </authorList>
    </citation>
    <scope>NUCLEOTIDE SEQUENCE [LARGE SCALE GENOMIC DNA]</scope>
    <source>
        <tissue evidence="1">Leaves</tissue>
    </source>
</reference>
<evidence type="ECO:0000313" key="2">
    <source>
        <dbReference type="Proteomes" id="UP001341840"/>
    </source>
</evidence>
<gene>
    <name evidence="1" type="ORF">PIB30_073780</name>
</gene>
<protein>
    <submittedName>
        <fullName evidence="1">Uncharacterized protein</fullName>
    </submittedName>
</protein>
<dbReference type="Proteomes" id="UP001341840">
    <property type="component" value="Unassembled WGS sequence"/>
</dbReference>
<organism evidence="1 2">
    <name type="scientific">Stylosanthes scabra</name>
    <dbReference type="NCBI Taxonomy" id="79078"/>
    <lineage>
        <taxon>Eukaryota</taxon>
        <taxon>Viridiplantae</taxon>
        <taxon>Streptophyta</taxon>
        <taxon>Embryophyta</taxon>
        <taxon>Tracheophyta</taxon>
        <taxon>Spermatophyta</taxon>
        <taxon>Magnoliopsida</taxon>
        <taxon>eudicotyledons</taxon>
        <taxon>Gunneridae</taxon>
        <taxon>Pentapetalae</taxon>
        <taxon>rosids</taxon>
        <taxon>fabids</taxon>
        <taxon>Fabales</taxon>
        <taxon>Fabaceae</taxon>
        <taxon>Papilionoideae</taxon>
        <taxon>50 kb inversion clade</taxon>
        <taxon>dalbergioids sensu lato</taxon>
        <taxon>Dalbergieae</taxon>
        <taxon>Pterocarpus clade</taxon>
        <taxon>Stylosanthes</taxon>
    </lineage>
</organism>
<proteinExistence type="predicted"/>
<keyword evidence="2" id="KW-1185">Reference proteome</keyword>
<evidence type="ECO:0000313" key="1">
    <source>
        <dbReference type="EMBL" id="MED6199208.1"/>
    </source>
</evidence>
<comment type="caution">
    <text evidence="1">The sequence shown here is derived from an EMBL/GenBank/DDBJ whole genome shotgun (WGS) entry which is preliminary data.</text>
</comment>
<name>A0ABU6XS12_9FABA</name>
<accession>A0ABU6XS12</accession>
<sequence>MKVQVYVIHKFKINQVNSIEMVLQDIKWQRAKEAMLARADHTFVDLEFSVANEEAHTSAGLDYCLVSHSCGGFDSSMQSRSAEMGSSRWVRFLTATTAAPIMKASQGILTTEEGEG</sequence>
<dbReference type="EMBL" id="JASCZI010212351">
    <property type="protein sequence ID" value="MED6199208.1"/>
    <property type="molecule type" value="Genomic_DNA"/>
</dbReference>